<dbReference type="Gene3D" id="1.10.260.40">
    <property type="entry name" value="lambda repressor-like DNA-binding domains"/>
    <property type="match status" value="1"/>
</dbReference>
<protein>
    <submittedName>
        <fullName evidence="5">LacI family DNA-binding transcriptional regulator</fullName>
    </submittedName>
</protein>
<dbReference type="SMART" id="SM00354">
    <property type="entry name" value="HTH_LACI"/>
    <property type="match status" value="1"/>
</dbReference>
<dbReference type="InterPro" id="IPR010982">
    <property type="entry name" value="Lambda_DNA-bd_dom_sf"/>
</dbReference>
<dbReference type="InterPro" id="IPR046335">
    <property type="entry name" value="LacI/GalR-like_sensor"/>
</dbReference>
<keyword evidence="2 5" id="KW-0238">DNA-binding</keyword>
<reference evidence="5" key="1">
    <citation type="submission" date="2023-03" db="EMBL/GenBank/DDBJ databases">
        <title>Andean soil-derived lignocellulolytic bacterial consortium as a source of novel taxa and putative plastic-active enzymes.</title>
        <authorList>
            <person name="Diaz-Garcia L."/>
            <person name="Chuvochina M."/>
            <person name="Feuerriegel G."/>
            <person name="Bunk B."/>
            <person name="Sproer C."/>
            <person name="Streit W.R."/>
            <person name="Rodriguez L.M."/>
            <person name="Overmann J."/>
            <person name="Jimenez D.J."/>
        </authorList>
    </citation>
    <scope>NUCLEOTIDE SEQUENCE</scope>
    <source>
        <strain evidence="5">MAG 2441</strain>
    </source>
</reference>
<evidence type="ECO:0000256" key="2">
    <source>
        <dbReference type="ARBA" id="ARBA00023125"/>
    </source>
</evidence>
<dbReference type="CDD" id="cd01392">
    <property type="entry name" value="HTH_LacI"/>
    <property type="match status" value="1"/>
</dbReference>
<dbReference type="SUPFAM" id="SSF47413">
    <property type="entry name" value="lambda repressor-like DNA-binding domains"/>
    <property type="match status" value="1"/>
</dbReference>
<dbReference type="Pfam" id="PF00356">
    <property type="entry name" value="LacI"/>
    <property type="match status" value="1"/>
</dbReference>
<dbReference type="GO" id="GO:0003700">
    <property type="term" value="F:DNA-binding transcription factor activity"/>
    <property type="evidence" value="ECO:0007669"/>
    <property type="project" value="TreeGrafter"/>
</dbReference>
<dbReference type="Gene3D" id="3.40.50.2300">
    <property type="match status" value="2"/>
</dbReference>
<dbReference type="Pfam" id="PF13377">
    <property type="entry name" value="Peripla_BP_3"/>
    <property type="match status" value="1"/>
</dbReference>
<dbReference type="CDD" id="cd06267">
    <property type="entry name" value="PBP1_LacI_sugar_binding-like"/>
    <property type="match status" value="1"/>
</dbReference>
<proteinExistence type="predicted"/>
<dbReference type="SUPFAM" id="SSF53822">
    <property type="entry name" value="Periplasmic binding protein-like I"/>
    <property type="match status" value="1"/>
</dbReference>
<accession>A0AA95F2E4</accession>
<evidence type="ECO:0000259" key="4">
    <source>
        <dbReference type="PROSITE" id="PS50932"/>
    </source>
</evidence>
<evidence type="ECO:0000313" key="6">
    <source>
        <dbReference type="Proteomes" id="UP001178662"/>
    </source>
</evidence>
<dbReference type="PANTHER" id="PTHR30146">
    <property type="entry name" value="LACI-RELATED TRANSCRIPTIONAL REPRESSOR"/>
    <property type="match status" value="1"/>
</dbReference>
<keyword evidence="3" id="KW-0804">Transcription</keyword>
<name>A0AA95F2E4_9BACL</name>
<gene>
    <name evidence="5" type="ORF">P0Y55_13005</name>
</gene>
<dbReference type="InterPro" id="IPR000843">
    <property type="entry name" value="HTH_LacI"/>
</dbReference>
<dbReference type="EMBL" id="CP119317">
    <property type="protein sequence ID" value="WEK53495.1"/>
    <property type="molecule type" value="Genomic_DNA"/>
</dbReference>
<keyword evidence="1" id="KW-0805">Transcription regulation</keyword>
<evidence type="ECO:0000256" key="1">
    <source>
        <dbReference type="ARBA" id="ARBA00023015"/>
    </source>
</evidence>
<dbReference type="GO" id="GO:0000976">
    <property type="term" value="F:transcription cis-regulatory region binding"/>
    <property type="evidence" value="ECO:0007669"/>
    <property type="project" value="TreeGrafter"/>
</dbReference>
<feature type="domain" description="HTH lacI-type" evidence="4">
    <location>
        <begin position="4"/>
        <end position="56"/>
    </location>
</feature>
<evidence type="ECO:0000313" key="5">
    <source>
        <dbReference type="EMBL" id="WEK53495.1"/>
    </source>
</evidence>
<organism evidence="5 6">
    <name type="scientific">Candidatus Cohnella colombiensis</name>
    <dbReference type="NCBI Taxonomy" id="3121368"/>
    <lineage>
        <taxon>Bacteria</taxon>
        <taxon>Bacillati</taxon>
        <taxon>Bacillota</taxon>
        <taxon>Bacilli</taxon>
        <taxon>Bacillales</taxon>
        <taxon>Paenibacillaceae</taxon>
        <taxon>Cohnella</taxon>
    </lineage>
</organism>
<sequence length="348" mass="38439">MHGIKAIADALDLSASTVSRALNGVYGVNPQTRKLVEEMAQKMGYIPHLGAKQLVSNHSNLIGVFLPEFEPMVYAGYLDMFSPVQRELHKLNKDTLFFSIPFLNYPAQRLVECISSRRLEGCLLFSGFSSRHPIVQEAIRLKIPTVNFENVVDEHCSSVVSNDWEGGRLVAQLLLRNGHRKMGYIGGPPNVRCSVERYSGFVAALAEYGIVHEQRQIATGYFTGEGGADGAMELLHRNPDMTAIFCANDLMAIGAIAALSSCGVRVPDQMSIVGYDDDIYAAHTSPPLTTVHHQLEETSVMSAQLLQELLEGNYGRGVFIPPQLVERRSVRNLIDDDGRSSENDSHHR</sequence>
<dbReference type="InterPro" id="IPR028082">
    <property type="entry name" value="Peripla_BP_I"/>
</dbReference>
<evidence type="ECO:0000256" key="3">
    <source>
        <dbReference type="ARBA" id="ARBA00023163"/>
    </source>
</evidence>
<keyword evidence="6" id="KW-1185">Reference proteome</keyword>
<dbReference type="PROSITE" id="PS50932">
    <property type="entry name" value="HTH_LACI_2"/>
    <property type="match status" value="1"/>
</dbReference>
<dbReference type="AlphaFoldDB" id="A0AA95F2E4"/>
<dbReference type="PANTHER" id="PTHR30146:SF109">
    <property type="entry name" value="HTH-TYPE TRANSCRIPTIONAL REGULATOR GALS"/>
    <property type="match status" value="1"/>
</dbReference>
<dbReference type="Proteomes" id="UP001178662">
    <property type="component" value="Chromosome"/>
</dbReference>